<keyword evidence="1" id="KW-0560">Oxidoreductase</keyword>
<dbReference type="Gene3D" id="3.40.50.720">
    <property type="entry name" value="NAD(P)-binding Rossmann-like Domain"/>
    <property type="match status" value="1"/>
</dbReference>
<organism evidence="1 2">
    <name type="scientific">Leclercia adecarboxylata</name>
    <dbReference type="NCBI Taxonomy" id="83655"/>
    <lineage>
        <taxon>Bacteria</taxon>
        <taxon>Pseudomonadati</taxon>
        <taxon>Pseudomonadota</taxon>
        <taxon>Gammaproteobacteria</taxon>
        <taxon>Enterobacterales</taxon>
        <taxon>Enterobacteriaceae</taxon>
        <taxon>Leclercia</taxon>
    </lineage>
</organism>
<evidence type="ECO:0000313" key="1">
    <source>
        <dbReference type="EMBL" id="VTP67495.1"/>
    </source>
</evidence>
<dbReference type="SUPFAM" id="SSF51735">
    <property type="entry name" value="NAD(P)-binding Rossmann-fold domains"/>
    <property type="match status" value="1"/>
</dbReference>
<dbReference type="EMBL" id="LR590464">
    <property type="protein sequence ID" value="VTP67495.1"/>
    <property type="molecule type" value="Genomic_DNA"/>
</dbReference>
<gene>
    <name evidence="1" type="primary">folM_3</name>
    <name evidence="1" type="ORF">NCTC13032_03076</name>
</gene>
<accession>A0A4U9HUB5</accession>
<dbReference type="InterPro" id="IPR036291">
    <property type="entry name" value="NAD(P)-bd_dom_sf"/>
</dbReference>
<evidence type="ECO:0000313" key="2">
    <source>
        <dbReference type="Proteomes" id="UP000310719"/>
    </source>
</evidence>
<proteinExistence type="predicted"/>
<dbReference type="GO" id="GO:0004146">
    <property type="term" value="F:dihydrofolate reductase activity"/>
    <property type="evidence" value="ECO:0007669"/>
    <property type="project" value="UniProtKB-EC"/>
</dbReference>
<dbReference type="EC" id="1.5.1.3" evidence="1"/>
<sequence length="148" mass="16627">MAYGCCMRLVRCICCFPWYFMRLGCWCFIYARRTHQLQHALKRREMVLIGMILVAALPANVDADGISDFSHRRLDKENTMGHAKPLPILITGGGRRIGLSLAHHFLNLHQPVIVSYRTKYPAIATLCEAGATCIQADFATGRRDSGLC</sequence>
<protein>
    <submittedName>
        <fullName evidence="1">Dihydrofolate reductase folM</fullName>
        <ecNumber evidence="1">1.5.1.3</ecNumber>
    </submittedName>
</protein>
<reference evidence="1 2" key="1">
    <citation type="submission" date="2019-05" db="EMBL/GenBank/DDBJ databases">
        <authorList>
            <consortium name="Pathogen Informatics"/>
        </authorList>
    </citation>
    <scope>NUCLEOTIDE SEQUENCE [LARGE SCALE GENOMIC DNA]</scope>
    <source>
        <strain evidence="1 2">NCTC13032</strain>
    </source>
</reference>
<name>A0A4U9HUB5_9ENTR</name>
<dbReference type="AlphaFoldDB" id="A0A4U9HUB5"/>
<dbReference type="Proteomes" id="UP000310719">
    <property type="component" value="Chromosome"/>
</dbReference>